<proteinExistence type="predicted"/>
<keyword evidence="2" id="KW-1185">Reference proteome</keyword>
<accession>A0AAV4SXD1</accession>
<sequence>MVTYEGDISKLWCQNERSMIQANESGHSCCNHEGDISTLWRQNERSMSQATRVAAMKVIFQNCGDKRHPMSQATRVATLKGAKMSVQ</sequence>
<dbReference type="AlphaFoldDB" id="A0AAV4SXD1"/>
<evidence type="ECO:0000313" key="2">
    <source>
        <dbReference type="Proteomes" id="UP001054945"/>
    </source>
</evidence>
<dbReference type="EMBL" id="BPLR01010391">
    <property type="protein sequence ID" value="GIY39043.1"/>
    <property type="molecule type" value="Genomic_DNA"/>
</dbReference>
<protein>
    <submittedName>
        <fullName evidence="1">Uncharacterized protein</fullName>
    </submittedName>
</protein>
<organism evidence="1 2">
    <name type="scientific">Caerostris extrusa</name>
    <name type="common">Bark spider</name>
    <name type="synonym">Caerostris bankana</name>
    <dbReference type="NCBI Taxonomy" id="172846"/>
    <lineage>
        <taxon>Eukaryota</taxon>
        <taxon>Metazoa</taxon>
        <taxon>Ecdysozoa</taxon>
        <taxon>Arthropoda</taxon>
        <taxon>Chelicerata</taxon>
        <taxon>Arachnida</taxon>
        <taxon>Araneae</taxon>
        <taxon>Araneomorphae</taxon>
        <taxon>Entelegynae</taxon>
        <taxon>Araneoidea</taxon>
        <taxon>Araneidae</taxon>
        <taxon>Caerostris</taxon>
    </lineage>
</organism>
<evidence type="ECO:0000313" key="1">
    <source>
        <dbReference type="EMBL" id="GIY39043.1"/>
    </source>
</evidence>
<name>A0AAV4SXD1_CAEEX</name>
<reference evidence="1 2" key="1">
    <citation type="submission" date="2021-06" db="EMBL/GenBank/DDBJ databases">
        <title>Caerostris extrusa draft genome.</title>
        <authorList>
            <person name="Kono N."/>
            <person name="Arakawa K."/>
        </authorList>
    </citation>
    <scope>NUCLEOTIDE SEQUENCE [LARGE SCALE GENOMIC DNA]</scope>
</reference>
<gene>
    <name evidence="1" type="ORF">CEXT_39011</name>
</gene>
<dbReference type="Proteomes" id="UP001054945">
    <property type="component" value="Unassembled WGS sequence"/>
</dbReference>
<comment type="caution">
    <text evidence="1">The sequence shown here is derived from an EMBL/GenBank/DDBJ whole genome shotgun (WGS) entry which is preliminary data.</text>
</comment>